<dbReference type="EMBL" id="CAKMRJ010000001">
    <property type="protein sequence ID" value="CAH1413252.1"/>
    <property type="molecule type" value="Genomic_DNA"/>
</dbReference>
<dbReference type="GO" id="GO:0030145">
    <property type="term" value="F:manganese ion binding"/>
    <property type="evidence" value="ECO:0007669"/>
    <property type="project" value="TreeGrafter"/>
</dbReference>
<name>A0AAU9LI40_9ASTR</name>
<dbReference type="GO" id="GO:0004619">
    <property type="term" value="F:phosphoglycerate mutase activity"/>
    <property type="evidence" value="ECO:0007669"/>
    <property type="project" value="InterPro"/>
</dbReference>
<evidence type="ECO:0000259" key="5">
    <source>
        <dbReference type="Pfam" id="PF01676"/>
    </source>
</evidence>
<dbReference type="PANTHER" id="PTHR31637:SF7">
    <property type="entry name" value="2,3-BISPHOSPHOGLYCERATE-INDEPENDENT PHOSPHOGLYCERATE MUTASE 1"/>
    <property type="match status" value="1"/>
</dbReference>
<comment type="subcellular location">
    <subcellularLocation>
        <location evidence="1">Cytoplasm</location>
    </subcellularLocation>
</comment>
<feature type="domain" description="Metalloenzyme" evidence="5">
    <location>
        <begin position="145"/>
        <end position="229"/>
    </location>
</feature>
<dbReference type="SUPFAM" id="SSF53649">
    <property type="entry name" value="Alkaline phosphatase-like"/>
    <property type="match status" value="1"/>
</dbReference>
<dbReference type="PANTHER" id="PTHR31637">
    <property type="entry name" value="2,3-BISPHOSPHOGLYCERATE-INDEPENDENT PHOSPHOGLYCERATE MUTASE"/>
    <property type="match status" value="1"/>
</dbReference>
<feature type="region of interest" description="Disordered" evidence="4">
    <location>
        <begin position="67"/>
        <end position="98"/>
    </location>
</feature>
<comment type="caution">
    <text evidence="6">The sequence shown here is derived from an EMBL/GenBank/DDBJ whole genome shotgun (WGS) entry which is preliminary data.</text>
</comment>
<evidence type="ECO:0000256" key="1">
    <source>
        <dbReference type="ARBA" id="ARBA00004496"/>
    </source>
</evidence>
<evidence type="ECO:0000313" key="7">
    <source>
        <dbReference type="Proteomes" id="UP001157418"/>
    </source>
</evidence>
<comment type="subunit">
    <text evidence="2">Monomer.</text>
</comment>
<protein>
    <recommendedName>
        <fullName evidence="5">Metalloenzyme domain-containing protein</fullName>
    </recommendedName>
</protein>
<keyword evidence="3" id="KW-0963">Cytoplasm</keyword>
<reference evidence="6 7" key="1">
    <citation type="submission" date="2022-01" db="EMBL/GenBank/DDBJ databases">
        <authorList>
            <person name="Xiong W."/>
            <person name="Schranz E."/>
        </authorList>
    </citation>
    <scope>NUCLEOTIDE SEQUENCE [LARGE SCALE GENOMIC DNA]</scope>
</reference>
<dbReference type="GO" id="GO:0005737">
    <property type="term" value="C:cytoplasm"/>
    <property type="evidence" value="ECO:0007669"/>
    <property type="project" value="UniProtKB-SubCell"/>
</dbReference>
<dbReference type="InterPro" id="IPR006124">
    <property type="entry name" value="Metalloenzyme"/>
</dbReference>
<dbReference type="InterPro" id="IPR017850">
    <property type="entry name" value="Alkaline_phosphatase_core_sf"/>
</dbReference>
<evidence type="ECO:0000313" key="6">
    <source>
        <dbReference type="EMBL" id="CAH1413252.1"/>
    </source>
</evidence>
<organism evidence="6 7">
    <name type="scientific">Lactuca virosa</name>
    <dbReference type="NCBI Taxonomy" id="75947"/>
    <lineage>
        <taxon>Eukaryota</taxon>
        <taxon>Viridiplantae</taxon>
        <taxon>Streptophyta</taxon>
        <taxon>Embryophyta</taxon>
        <taxon>Tracheophyta</taxon>
        <taxon>Spermatophyta</taxon>
        <taxon>Magnoliopsida</taxon>
        <taxon>eudicotyledons</taxon>
        <taxon>Gunneridae</taxon>
        <taxon>Pentapetalae</taxon>
        <taxon>asterids</taxon>
        <taxon>campanulids</taxon>
        <taxon>Asterales</taxon>
        <taxon>Asteraceae</taxon>
        <taxon>Cichorioideae</taxon>
        <taxon>Cichorieae</taxon>
        <taxon>Lactucinae</taxon>
        <taxon>Lactuca</taxon>
    </lineage>
</organism>
<dbReference type="Proteomes" id="UP001157418">
    <property type="component" value="Unassembled WGS sequence"/>
</dbReference>
<proteinExistence type="predicted"/>
<dbReference type="Gene3D" id="3.40.720.10">
    <property type="entry name" value="Alkaline Phosphatase, subunit A"/>
    <property type="match status" value="1"/>
</dbReference>
<dbReference type="AlphaFoldDB" id="A0AAU9LI40"/>
<gene>
    <name evidence="6" type="ORF">LVIROSA_LOCUS1222</name>
</gene>
<evidence type="ECO:0000256" key="2">
    <source>
        <dbReference type="ARBA" id="ARBA00011245"/>
    </source>
</evidence>
<accession>A0AAU9LI40</accession>
<dbReference type="InterPro" id="IPR005995">
    <property type="entry name" value="Pgm_bpd_ind"/>
</dbReference>
<keyword evidence="7" id="KW-1185">Reference proteome</keyword>
<sequence>MVAPQKNVPADKRLETVEENLGKILDEQQQQKLVNQQQARAIEDNKIMQNEMMRKLDALLGKVEKIERGKGNETPNSGILTPEFNPRDKNSGQGSSGDGGADDYIYHTLAVQGSGELCLKYIFSFGIYARSPLLERCDYLSRFEVRLNIPNGGMVGHTGDVEANVVACKAAKEVVKMILDVVDQVGGIFVVTVDHGNVEDMVKMNKKGEHVLDKEGNVQILTSHTLQPVS</sequence>
<evidence type="ECO:0000256" key="4">
    <source>
        <dbReference type="SAM" id="MobiDB-lite"/>
    </source>
</evidence>
<evidence type="ECO:0000256" key="3">
    <source>
        <dbReference type="ARBA" id="ARBA00022490"/>
    </source>
</evidence>
<dbReference type="GO" id="GO:0006007">
    <property type="term" value="P:glucose catabolic process"/>
    <property type="evidence" value="ECO:0007669"/>
    <property type="project" value="InterPro"/>
</dbReference>
<dbReference type="Pfam" id="PF01676">
    <property type="entry name" value="Metalloenzyme"/>
    <property type="match status" value="1"/>
</dbReference>